<dbReference type="SUPFAM" id="SSF51197">
    <property type="entry name" value="Clavaminate synthase-like"/>
    <property type="match status" value="1"/>
</dbReference>
<organism evidence="1 2">
    <name type="scientific">Jejuia spongiicola</name>
    <dbReference type="NCBI Taxonomy" id="2942207"/>
    <lineage>
        <taxon>Bacteria</taxon>
        <taxon>Pseudomonadati</taxon>
        <taxon>Bacteroidota</taxon>
        <taxon>Flavobacteriia</taxon>
        <taxon>Flavobacteriales</taxon>
        <taxon>Flavobacteriaceae</taxon>
        <taxon>Jejuia</taxon>
    </lineage>
</organism>
<accession>A0ABT0QBM4</accession>
<keyword evidence="1" id="KW-0223">Dioxygenase</keyword>
<dbReference type="Proteomes" id="UP001165381">
    <property type="component" value="Unassembled WGS sequence"/>
</dbReference>
<gene>
    <name evidence="1" type="ORF">M3P09_04775</name>
</gene>
<comment type="caution">
    <text evidence="1">The sequence shown here is derived from an EMBL/GenBank/DDBJ whole genome shotgun (WGS) entry which is preliminary data.</text>
</comment>
<sequence length="240" mass="27477">MELREKFLSHGFTHLESLIVKDEVEELRVLYDYLLKDKKRTEGLRSDLSGGSGGPVEKITQIMRPSLIEPKLSKMNVYKQALNYAKLLLGSDMALDFDMLINKAPYTNTETPWHQDAAYWIKMPDKRAVSCWVALDDVYEANGCMWFIPKKKSTNILKHYAMPNKGALFCKTDTKEAQSIPLNSGGCTFHDGFTLHFSKGNSTNSRRRALILNFRPESMIVLEREQGVDHTGDREIRNKK</sequence>
<keyword evidence="1" id="KW-0560">Oxidoreductase</keyword>
<reference evidence="1" key="1">
    <citation type="submission" date="2022-05" db="EMBL/GenBank/DDBJ databases">
        <authorList>
            <person name="Park J.-S."/>
        </authorList>
    </citation>
    <scope>NUCLEOTIDE SEQUENCE</scope>
    <source>
        <strain evidence="1">2012CJ34-3</strain>
    </source>
</reference>
<protein>
    <submittedName>
        <fullName evidence="1">Phytanoyl-CoA dioxygenase family protein</fullName>
    </submittedName>
</protein>
<dbReference type="Gene3D" id="2.60.120.620">
    <property type="entry name" value="q2cbj1_9rhob like domain"/>
    <property type="match status" value="1"/>
</dbReference>
<name>A0ABT0QBM4_9FLAO</name>
<dbReference type="PANTHER" id="PTHR20883:SF46">
    <property type="entry name" value="PHYTANOYL-COA HYDROXYLASE"/>
    <property type="match status" value="1"/>
</dbReference>
<dbReference type="Pfam" id="PF05721">
    <property type="entry name" value="PhyH"/>
    <property type="match status" value="1"/>
</dbReference>
<evidence type="ECO:0000313" key="1">
    <source>
        <dbReference type="EMBL" id="MCL6294294.1"/>
    </source>
</evidence>
<dbReference type="GO" id="GO:0051213">
    <property type="term" value="F:dioxygenase activity"/>
    <property type="evidence" value="ECO:0007669"/>
    <property type="project" value="UniProtKB-KW"/>
</dbReference>
<dbReference type="PANTHER" id="PTHR20883">
    <property type="entry name" value="PHYTANOYL-COA DIOXYGENASE DOMAIN CONTAINING 1"/>
    <property type="match status" value="1"/>
</dbReference>
<proteinExistence type="predicted"/>
<keyword evidence="2" id="KW-1185">Reference proteome</keyword>
<dbReference type="RefSeq" id="WP_249972226.1">
    <property type="nucleotide sequence ID" value="NZ_JAMFLZ010000002.1"/>
</dbReference>
<dbReference type="InterPro" id="IPR008775">
    <property type="entry name" value="Phytyl_CoA_dOase-like"/>
</dbReference>
<dbReference type="EMBL" id="JAMFLZ010000002">
    <property type="protein sequence ID" value="MCL6294294.1"/>
    <property type="molecule type" value="Genomic_DNA"/>
</dbReference>
<evidence type="ECO:0000313" key="2">
    <source>
        <dbReference type="Proteomes" id="UP001165381"/>
    </source>
</evidence>